<dbReference type="EMBL" id="BDCO01000002">
    <property type="protein sequence ID" value="GAT34145.1"/>
    <property type="molecule type" value="Genomic_DNA"/>
</dbReference>
<dbReference type="GO" id="GO:0016829">
    <property type="term" value="F:lyase activity"/>
    <property type="evidence" value="ECO:0007669"/>
    <property type="project" value="UniProtKB-KW"/>
</dbReference>
<dbReference type="Gene3D" id="2.160.20.10">
    <property type="entry name" value="Single-stranded right-handed beta-helix, Pectin lyase-like"/>
    <property type="match status" value="1"/>
</dbReference>
<organism evidence="3 4">
    <name type="scientific">Terrimicrobium sacchariphilum</name>
    <dbReference type="NCBI Taxonomy" id="690879"/>
    <lineage>
        <taxon>Bacteria</taxon>
        <taxon>Pseudomonadati</taxon>
        <taxon>Verrucomicrobiota</taxon>
        <taxon>Terrimicrobiia</taxon>
        <taxon>Terrimicrobiales</taxon>
        <taxon>Terrimicrobiaceae</taxon>
        <taxon>Terrimicrobium</taxon>
    </lineage>
</organism>
<evidence type="ECO:0000256" key="1">
    <source>
        <dbReference type="SAM" id="SignalP"/>
    </source>
</evidence>
<dbReference type="InterPro" id="IPR024535">
    <property type="entry name" value="RHGA/B-epi-like_pectate_lyase"/>
</dbReference>
<dbReference type="Pfam" id="PF12708">
    <property type="entry name" value="Pect-lyase_RHGA_epim"/>
    <property type="match status" value="1"/>
</dbReference>
<keyword evidence="1" id="KW-0732">Signal</keyword>
<dbReference type="OrthoDB" id="5488826at2"/>
<evidence type="ECO:0000313" key="4">
    <source>
        <dbReference type="Proteomes" id="UP000076023"/>
    </source>
</evidence>
<keyword evidence="4" id="KW-1185">Reference proteome</keyword>
<dbReference type="SUPFAM" id="SSF51126">
    <property type="entry name" value="Pectin lyase-like"/>
    <property type="match status" value="1"/>
</dbReference>
<dbReference type="InterPro" id="IPR012334">
    <property type="entry name" value="Pectin_lyas_fold"/>
</dbReference>
<keyword evidence="3" id="KW-0456">Lyase</keyword>
<feature type="signal peptide" evidence="1">
    <location>
        <begin position="1"/>
        <end position="38"/>
    </location>
</feature>
<protein>
    <submittedName>
        <fullName evidence="3">Pectate lyase superfamily protein</fullName>
    </submittedName>
</protein>
<dbReference type="STRING" id="690879.TSACC_22569"/>
<proteinExistence type="predicted"/>
<dbReference type="InParanoid" id="A0A146G8Y3"/>
<evidence type="ECO:0000313" key="3">
    <source>
        <dbReference type="EMBL" id="GAT34145.1"/>
    </source>
</evidence>
<reference evidence="4" key="1">
    <citation type="journal article" date="2017" name="Genome Announc.">
        <title>Draft Genome Sequence of Terrimicrobium sacchariphilum NM-5T, a Facultative Anaerobic Soil Bacterium of the Class Spartobacteria.</title>
        <authorList>
            <person name="Qiu Y.L."/>
            <person name="Tourlousse D.M."/>
            <person name="Matsuura N."/>
            <person name="Ohashi A."/>
            <person name="Sekiguchi Y."/>
        </authorList>
    </citation>
    <scope>NUCLEOTIDE SEQUENCE [LARGE SCALE GENOMIC DNA]</scope>
    <source>
        <strain evidence="4">NM-5</strain>
    </source>
</reference>
<name>A0A146G8Y3_TERSA</name>
<feature type="chain" id="PRO_5007524831" evidence="1">
    <location>
        <begin position="39"/>
        <end position="557"/>
    </location>
</feature>
<dbReference type="Proteomes" id="UP000076023">
    <property type="component" value="Unassembled WGS sequence"/>
</dbReference>
<accession>A0A146G8Y3</accession>
<comment type="caution">
    <text evidence="3">The sequence shown here is derived from an EMBL/GenBank/DDBJ whole genome shotgun (WGS) entry which is preliminary data.</text>
</comment>
<evidence type="ECO:0000259" key="2">
    <source>
        <dbReference type="Pfam" id="PF12708"/>
    </source>
</evidence>
<dbReference type="InterPro" id="IPR011050">
    <property type="entry name" value="Pectin_lyase_fold/virulence"/>
</dbReference>
<gene>
    <name evidence="3" type="ORF">TSACC_22569</name>
</gene>
<sequence length="557" mass="60848">MPASLSISTIVQPKQTSRLRTSLLLAASALVISAPLQAGWRSTLYPEDWKPGYHDEKDRFLHDFSYAGYHRGEVDIPARTGEVIDVTAAPYKADPSGKTDSTASIQSALDAAMAAGGGIVFLPPGTYRVSPPENQKVVLRVEGDNIVLRGAGADKTHIFNDSFQMREKTIIEVKSRDATWWYANGKNSPATADFANGSLVLPVADVSIFQPGDAIAIRNDPTDAFIASLGMTGKWTSQNLKNRALVFFRRVVSINPAAGTLTIDAPIRYGLRKDDGARVVKLGGHSISEVGLEDFSIGMAAHPGEGWGEEDFGQEGTAAYDVHQSHAIVFTSAENCWMRRVNSWNPPENPPDLHILSNGVKFEKSRQITAVDCDWRHPQYRGGGGNGYLYTLHGNECLVTKCKATGGRHNYDFGTMSASGNVLFDNLAKDGRLGSDFHMFFSVTNLLDNMTCDGDFLEAIYRRWGGNPVHGVTTTESVFWNTNGLRYIASPFEFGGTMHDRPQILVESEQFGNGYVIGTRGPASKVKTSNFLEGEGLGDTLEPASLYKDQLKRRLGR</sequence>
<feature type="domain" description="Rhamnogalacturonase A/B/Epimerase-like pectate lyase" evidence="2">
    <location>
        <begin position="91"/>
        <end position="157"/>
    </location>
</feature>
<dbReference type="AlphaFoldDB" id="A0A146G8Y3"/>